<protein>
    <submittedName>
        <fullName evidence="1">Uncharacterized protein</fullName>
    </submittedName>
</protein>
<dbReference type="EMBL" id="FZNQ01000016">
    <property type="protein sequence ID" value="SNR56547.1"/>
    <property type="molecule type" value="Genomic_DNA"/>
</dbReference>
<evidence type="ECO:0000313" key="1">
    <source>
        <dbReference type="EMBL" id="SNR56547.1"/>
    </source>
</evidence>
<accession>A0A238XC45</accession>
<dbReference type="AlphaFoldDB" id="A0A238XC45"/>
<proteinExistence type="predicted"/>
<gene>
    <name evidence="1" type="ORF">SAMN06264855_1162</name>
</gene>
<sequence length="240" mass="28481">MKIRFYRLKGVKTMADNRYLFRDEYKRDEKIDRIRVGKFRTEEEPLVQEILEEADLDINYLLENEKWDFLEEISDRVEQDRFDQFIDSMFEKHGEKGDQFNIQFYVVDELEYDLLVDKATEREGDELTYLEGEDFRRPTTLSKVRTDAGEDIVDLQFEVVDHPEDIEAEGLQRAMTEDGDFIDLSETELEDAERLIRENRYTIEVRAYVDDGFVGISNSVGRDSIQNEIKDAVKRWGINT</sequence>
<evidence type="ECO:0000313" key="2">
    <source>
        <dbReference type="Proteomes" id="UP000198397"/>
    </source>
</evidence>
<name>A0A238XC45_HALVU</name>
<organism evidence="1 2">
    <name type="scientific">Halorubrum vacuolatum</name>
    <name type="common">Natronobacterium vacuolatum</name>
    <dbReference type="NCBI Taxonomy" id="63740"/>
    <lineage>
        <taxon>Archaea</taxon>
        <taxon>Methanobacteriati</taxon>
        <taxon>Methanobacteriota</taxon>
        <taxon>Stenosarchaea group</taxon>
        <taxon>Halobacteria</taxon>
        <taxon>Halobacteriales</taxon>
        <taxon>Haloferacaceae</taxon>
        <taxon>Halorubrum</taxon>
    </lineage>
</organism>
<reference evidence="1 2" key="1">
    <citation type="submission" date="2017-06" db="EMBL/GenBank/DDBJ databases">
        <authorList>
            <person name="Kim H.J."/>
            <person name="Triplett B.A."/>
        </authorList>
    </citation>
    <scope>NUCLEOTIDE SEQUENCE [LARGE SCALE GENOMIC DNA]</scope>
    <source>
        <strain evidence="1 2">DSM 8800</strain>
    </source>
</reference>
<keyword evidence="2" id="KW-1185">Reference proteome</keyword>
<dbReference type="Proteomes" id="UP000198397">
    <property type="component" value="Unassembled WGS sequence"/>
</dbReference>